<dbReference type="InterPro" id="IPR003593">
    <property type="entry name" value="AAA+_ATPase"/>
</dbReference>
<evidence type="ECO:0000313" key="4">
    <source>
        <dbReference type="EMBL" id="MFC3230742.1"/>
    </source>
</evidence>
<dbReference type="Gene3D" id="3.40.50.300">
    <property type="entry name" value="P-loop containing nucleotide triphosphate hydrolases"/>
    <property type="match status" value="1"/>
</dbReference>
<dbReference type="InterPro" id="IPR003439">
    <property type="entry name" value="ABC_transporter-like_ATP-bd"/>
</dbReference>
<keyword evidence="5" id="KW-1185">Reference proteome</keyword>
<dbReference type="Pfam" id="PF00005">
    <property type="entry name" value="ABC_tran"/>
    <property type="match status" value="1"/>
</dbReference>
<organism evidence="4 5">
    <name type="scientific">Marinibaculum pumilum</name>
    <dbReference type="NCBI Taxonomy" id="1766165"/>
    <lineage>
        <taxon>Bacteria</taxon>
        <taxon>Pseudomonadati</taxon>
        <taxon>Pseudomonadota</taxon>
        <taxon>Alphaproteobacteria</taxon>
        <taxon>Rhodospirillales</taxon>
        <taxon>Rhodospirillaceae</taxon>
        <taxon>Marinibaculum</taxon>
    </lineage>
</organism>
<dbReference type="SMART" id="SM00382">
    <property type="entry name" value="AAA"/>
    <property type="match status" value="1"/>
</dbReference>
<evidence type="ECO:0000256" key="1">
    <source>
        <dbReference type="ARBA" id="ARBA00022741"/>
    </source>
</evidence>
<keyword evidence="2 4" id="KW-0067">ATP-binding</keyword>
<dbReference type="InterPro" id="IPR027417">
    <property type="entry name" value="P-loop_NTPase"/>
</dbReference>
<dbReference type="InterPro" id="IPR017871">
    <property type="entry name" value="ABC_transporter-like_CS"/>
</dbReference>
<dbReference type="RefSeq" id="WP_379906181.1">
    <property type="nucleotide sequence ID" value="NZ_JBHRTR010000048.1"/>
</dbReference>
<dbReference type="PROSITE" id="PS50893">
    <property type="entry name" value="ABC_TRANSPORTER_2"/>
    <property type="match status" value="1"/>
</dbReference>
<evidence type="ECO:0000313" key="5">
    <source>
        <dbReference type="Proteomes" id="UP001595528"/>
    </source>
</evidence>
<gene>
    <name evidence="4" type="ORF">ACFOGJ_26075</name>
</gene>
<sequence>MAGALQAERVDVVQGRRRVVQGVSLQVAPGEIVGLLGPNGSGKSTLLKAMLGLKPAAAGRILLDGAPLAGMDRRSAARRIGYLPQDAVSDWPLKVRHVVSLGRTPELSPLRGLSAADLAAVEGAMALMDCSHLADRPVTALSGGERSRVMMARVLAGEPDYLLLDEPATGLDPHHQLRLLAALAALARPPQGKRRGILLVLHDLVLAARFCDRVHLIAEGRTLADGPPATALSADSIERAFAVRPLLLPAGGTIVPLAWEIGS</sequence>
<dbReference type="GO" id="GO:0005524">
    <property type="term" value="F:ATP binding"/>
    <property type="evidence" value="ECO:0007669"/>
    <property type="project" value="UniProtKB-KW"/>
</dbReference>
<protein>
    <submittedName>
        <fullName evidence="4">ABC transporter ATP-binding protein</fullName>
    </submittedName>
</protein>
<evidence type="ECO:0000256" key="2">
    <source>
        <dbReference type="ARBA" id="ARBA00022840"/>
    </source>
</evidence>
<dbReference type="SUPFAM" id="SSF52540">
    <property type="entry name" value="P-loop containing nucleoside triphosphate hydrolases"/>
    <property type="match status" value="1"/>
</dbReference>
<dbReference type="PANTHER" id="PTHR42794">
    <property type="entry name" value="HEMIN IMPORT ATP-BINDING PROTEIN HMUV"/>
    <property type="match status" value="1"/>
</dbReference>
<feature type="domain" description="ABC transporter" evidence="3">
    <location>
        <begin position="5"/>
        <end position="244"/>
    </location>
</feature>
<accession>A0ABV7L7U3</accession>
<dbReference type="PANTHER" id="PTHR42794:SF2">
    <property type="entry name" value="ABC TRANSPORTER ATP-BINDING PROTEIN"/>
    <property type="match status" value="1"/>
</dbReference>
<evidence type="ECO:0000259" key="3">
    <source>
        <dbReference type="PROSITE" id="PS50893"/>
    </source>
</evidence>
<reference evidence="5" key="1">
    <citation type="journal article" date="2019" name="Int. J. Syst. Evol. Microbiol.">
        <title>The Global Catalogue of Microorganisms (GCM) 10K type strain sequencing project: providing services to taxonomists for standard genome sequencing and annotation.</title>
        <authorList>
            <consortium name="The Broad Institute Genomics Platform"/>
            <consortium name="The Broad Institute Genome Sequencing Center for Infectious Disease"/>
            <person name="Wu L."/>
            <person name="Ma J."/>
        </authorList>
    </citation>
    <scope>NUCLEOTIDE SEQUENCE [LARGE SCALE GENOMIC DNA]</scope>
    <source>
        <strain evidence="5">KCTC 42964</strain>
    </source>
</reference>
<dbReference type="EMBL" id="JBHRTR010000048">
    <property type="protein sequence ID" value="MFC3230742.1"/>
    <property type="molecule type" value="Genomic_DNA"/>
</dbReference>
<proteinExistence type="predicted"/>
<dbReference type="PROSITE" id="PS00211">
    <property type="entry name" value="ABC_TRANSPORTER_1"/>
    <property type="match status" value="1"/>
</dbReference>
<keyword evidence="1" id="KW-0547">Nucleotide-binding</keyword>
<comment type="caution">
    <text evidence="4">The sequence shown here is derived from an EMBL/GenBank/DDBJ whole genome shotgun (WGS) entry which is preliminary data.</text>
</comment>
<name>A0ABV7L7U3_9PROT</name>
<dbReference type="Proteomes" id="UP001595528">
    <property type="component" value="Unassembled WGS sequence"/>
</dbReference>